<name>A0A645CCI6_9ZZZZ</name>
<evidence type="ECO:0000313" key="1">
    <source>
        <dbReference type="EMBL" id="MPM74645.1"/>
    </source>
</evidence>
<gene>
    <name evidence="1" type="ORF">SDC9_121634</name>
</gene>
<proteinExistence type="predicted"/>
<comment type="caution">
    <text evidence="1">The sequence shown here is derived from an EMBL/GenBank/DDBJ whole genome shotgun (WGS) entry which is preliminary data.</text>
</comment>
<organism evidence="1">
    <name type="scientific">bioreactor metagenome</name>
    <dbReference type="NCBI Taxonomy" id="1076179"/>
    <lineage>
        <taxon>unclassified sequences</taxon>
        <taxon>metagenomes</taxon>
        <taxon>ecological metagenomes</taxon>
    </lineage>
</organism>
<dbReference type="AlphaFoldDB" id="A0A645CCI6"/>
<dbReference type="EMBL" id="VSSQ01026103">
    <property type="protein sequence ID" value="MPM74645.1"/>
    <property type="molecule type" value="Genomic_DNA"/>
</dbReference>
<sequence>MEILNAVNVEDLFELDIHDPSNWYRGKEVNIHPETSNQATIIVLEGMLPELHEQMKAQKDLLMRKRLVYFNRVGNSKSILIVPNEDPVLDQVDEELLKRVDSFEPDVKRRYVMIQLMSEDIHDELDPEHKKERLALAELLYKSIESMDLETLKALPMYRNSNVDHFVDIKLDPKKWLYSCVHGFALGRDLSKLRGVEFFM</sequence>
<protein>
    <submittedName>
        <fullName evidence="1">Uncharacterized protein</fullName>
    </submittedName>
</protein>
<accession>A0A645CCI6</accession>
<reference evidence="1" key="1">
    <citation type="submission" date="2019-08" db="EMBL/GenBank/DDBJ databases">
        <authorList>
            <person name="Kucharzyk K."/>
            <person name="Murdoch R.W."/>
            <person name="Higgins S."/>
            <person name="Loffler F."/>
        </authorList>
    </citation>
    <scope>NUCLEOTIDE SEQUENCE</scope>
</reference>